<reference evidence="2" key="1">
    <citation type="journal article" date="2019" name="Int. J. Syst. Evol. Microbiol.">
        <title>The Global Catalogue of Microorganisms (GCM) 10K type strain sequencing project: providing services to taxonomists for standard genome sequencing and annotation.</title>
        <authorList>
            <consortium name="The Broad Institute Genomics Platform"/>
            <consortium name="The Broad Institute Genome Sequencing Center for Infectious Disease"/>
            <person name="Wu L."/>
            <person name="Ma J."/>
        </authorList>
    </citation>
    <scope>NUCLEOTIDE SEQUENCE [LARGE SCALE GENOMIC DNA]</scope>
    <source>
        <strain evidence="2">JCM 30846</strain>
    </source>
</reference>
<proteinExistence type="predicted"/>
<accession>A0ABP7GDH2</accession>
<dbReference type="EMBL" id="BAABEP010000089">
    <property type="protein sequence ID" value="GAA3760867.1"/>
    <property type="molecule type" value="Genomic_DNA"/>
</dbReference>
<comment type="caution">
    <text evidence="1">The sequence shown here is derived from an EMBL/GenBank/DDBJ whole genome shotgun (WGS) entry which is preliminary data.</text>
</comment>
<sequence>MRAYAPVMYSSAYPVPLTGGGFRLGVFDTSVLTSDVTAALRRGQPSSILSGMRHGTLRGFIPHYVWAEVPRVLADRKREGGTFDLARAERLWWQQYVPLLHVVCVDGLPMTAAADQLAHEDLSDVGILQLAGVLAPVVLLAADRDLIRQGVAVPNWEALRAVLGRIGRAEAGMQSSTSTIVGAGYGLAGAVRLARAHPVAATVAVAAAGAYAYVNRSRFSSDTRAKPARFGTEALKILGEPFVQHEVHGRDWTQAQRGTAGDDVLSQVARLLARAPEPMTRTDILAALPAVVQEPHRRQMDGLGRLLHRFPAFDQAAPGRWQLGRTNMQITAPPWA</sequence>
<organism evidence="1 2">
    <name type="scientific">Streptomyces tremellae</name>
    <dbReference type="NCBI Taxonomy" id="1124239"/>
    <lineage>
        <taxon>Bacteria</taxon>
        <taxon>Bacillati</taxon>
        <taxon>Actinomycetota</taxon>
        <taxon>Actinomycetes</taxon>
        <taxon>Kitasatosporales</taxon>
        <taxon>Streptomycetaceae</taxon>
        <taxon>Streptomyces</taxon>
    </lineage>
</organism>
<dbReference type="CDD" id="cd18705">
    <property type="entry name" value="PIN_VapC-like"/>
    <property type="match status" value="1"/>
</dbReference>
<evidence type="ECO:0000313" key="2">
    <source>
        <dbReference type="Proteomes" id="UP001499884"/>
    </source>
</evidence>
<keyword evidence="2" id="KW-1185">Reference proteome</keyword>
<evidence type="ECO:0000313" key="1">
    <source>
        <dbReference type="EMBL" id="GAA3760867.1"/>
    </source>
</evidence>
<gene>
    <name evidence="1" type="ORF">GCM10023082_63770</name>
</gene>
<name>A0ABP7GDH2_9ACTN</name>
<protein>
    <recommendedName>
        <fullName evidence="3">PIN domain-containing protein</fullName>
    </recommendedName>
</protein>
<dbReference type="Proteomes" id="UP001499884">
    <property type="component" value="Unassembled WGS sequence"/>
</dbReference>
<evidence type="ECO:0008006" key="3">
    <source>
        <dbReference type="Google" id="ProtNLM"/>
    </source>
</evidence>